<comment type="caution">
    <text evidence="3">The sequence shown here is derived from an EMBL/GenBank/DDBJ whole genome shotgun (WGS) entry which is preliminary data.</text>
</comment>
<dbReference type="Pfam" id="PF00328">
    <property type="entry name" value="His_Phos_2"/>
    <property type="match status" value="1"/>
</dbReference>
<keyword evidence="2" id="KW-0378">Hydrolase</keyword>
<proteinExistence type="inferred from homology"/>
<dbReference type="SUPFAM" id="SSF53254">
    <property type="entry name" value="Phosphoglycerate mutase-like"/>
    <property type="match status" value="1"/>
</dbReference>
<dbReference type="PANTHER" id="PTHR11567">
    <property type="entry name" value="ACID PHOSPHATASE-RELATED"/>
    <property type="match status" value="1"/>
</dbReference>
<dbReference type="CDD" id="cd07061">
    <property type="entry name" value="HP_HAP_like"/>
    <property type="match status" value="1"/>
</dbReference>
<reference evidence="3" key="1">
    <citation type="submission" date="2021-09" db="EMBL/GenBank/DDBJ databases">
        <authorList>
            <consortium name="AG Swart"/>
            <person name="Singh M."/>
            <person name="Singh A."/>
            <person name="Seah K."/>
            <person name="Emmerich C."/>
        </authorList>
    </citation>
    <scope>NUCLEOTIDE SEQUENCE</scope>
    <source>
        <strain evidence="3">ATCC30299</strain>
    </source>
</reference>
<comment type="similarity">
    <text evidence="1">Belongs to the histidine acid phosphatase family.</text>
</comment>
<dbReference type="InterPro" id="IPR050645">
    <property type="entry name" value="Histidine_acid_phosphatase"/>
</dbReference>
<dbReference type="Proteomes" id="UP001162131">
    <property type="component" value="Unassembled WGS sequence"/>
</dbReference>
<dbReference type="PANTHER" id="PTHR11567:SF110">
    <property type="entry name" value="2-PHOSPHOXYLOSE PHOSPHATASE 1"/>
    <property type="match status" value="1"/>
</dbReference>
<dbReference type="InterPro" id="IPR029033">
    <property type="entry name" value="His_PPase_superfam"/>
</dbReference>
<dbReference type="EMBL" id="CAJZBQ010000057">
    <property type="protein sequence ID" value="CAG9333655.1"/>
    <property type="molecule type" value="Genomic_DNA"/>
</dbReference>
<gene>
    <name evidence="3" type="ORF">BSTOLATCC_MIC59472</name>
</gene>
<name>A0AAU9KJW6_9CILI</name>
<dbReference type="AlphaFoldDB" id="A0AAU9KJW6"/>
<keyword evidence="4" id="KW-1185">Reference proteome</keyword>
<evidence type="ECO:0000256" key="2">
    <source>
        <dbReference type="ARBA" id="ARBA00022801"/>
    </source>
</evidence>
<evidence type="ECO:0000256" key="1">
    <source>
        <dbReference type="ARBA" id="ARBA00005375"/>
    </source>
</evidence>
<dbReference type="GO" id="GO:0016791">
    <property type="term" value="F:phosphatase activity"/>
    <property type="evidence" value="ECO:0007669"/>
    <property type="project" value="TreeGrafter"/>
</dbReference>
<sequence length="372" mass="42062">MIILLLIPIAQAALLSSAITFRHGARASYYKYSWDTATWPQGLQELTPAGMRQHYLNGVQLRQRYIIDQSFLKPNYDSTEIYVRSTDVNRTIMSAESLLTGLYPNGPKIANANLQKAVPPIQINGLPDIQAKLGNYALPIKRQPIPIHVVEMKHDTMLYAFGDSCPRFDQLYNDIPNTQAYQEKVTEYINSGLQAQVNEIFNTNASYEDASNFGDTMVCELFDGFPLPEGVTYEIYMELIGMYNYTNTYYFTPEGAALSSTEFFKTIIQQFNMTILNEPTVKLSLYSAHDTTLAGFLIFLGVWDGWNPLFASTLIFELYGENGGYFVSIIYNDNVLTLPGCVEMCPFDEFVSIIEPNLIKNMTLGCQKQKPQ</sequence>
<accession>A0AAU9KJW6</accession>
<evidence type="ECO:0008006" key="5">
    <source>
        <dbReference type="Google" id="ProtNLM"/>
    </source>
</evidence>
<organism evidence="3 4">
    <name type="scientific">Blepharisma stoltei</name>
    <dbReference type="NCBI Taxonomy" id="1481888"/>
    <lineage>
        <taxon>Eukaryota</taxon>
        <taxon>Sar</taxon>
        <taxon>Alveolata</taxon>
        <taxon>Ciliophora</taxon>
        <taxon>Postciliodesmatophora</taxon>
        <taxon>Heterotrichea</taxon>
        <taxon>Heterotrichida</taxon>
        <taxon>Blepharismidae</taxon>
        <taxon>Blepharisma</taxon>
    </lineage>
</organism>
<evidence type="ECO:0000313" key="3">
    <source>
        <dbReference type="EMBL" id="CAG9333655.1"/>
    </source>
</evidence>
<evidence type="ECO:0000313" key="4">
    <source>
        <dbReference type="Proteomes" id="UP001162131"/>
    </source>
</evidence>
<dbReference type="Gene3D" id="3.40.50.1240">
    <property type="entry name" value="Phosphoglycerate mutase-like"/>
    <property type="match status" value="1"/>
</dbReference>
<dbReference type="InterPro" id="IPR000560">
    <property type="entry name" value="His_Pase_clade-2"/>
</dbReference>
<protein>
    <recommendedName>
        <fullName evidence="5">Acid phosphatase</fullName>
    </recommendedName>
</protein>